<gene>
    <name evidence="2" type="ORF">AVDCRST_MAG07-1739</name>
</gene>
<feature type="compositionally biased region" description="Basic and acidic residues" evidence="1">
    <location>
        <begin position="1"/>
        <end position="29"/>
    </location>
</feature>
<organism evidence="2">
    <name type="scientific">uncultured Frankineae bacterium</name>
    <dbReference type="NCBI Taxonomy" id="437475"/>
    <lineage>
        <taxon>Bacteria</taxon>
        <taxon>Bacillati</taxon>
        <taxon>Actinomycetota</taxon>
        <taxon>Actinomycetes</taxon>
        <taxon>Frankiales</taxon>
        <taxon>environmental samples</taxon>
    </lineage>
</organism>
<sequence length="99" mass="11241">ERPDRPPGHPDLAGHLREELRPARREQVHVPRPPGRQQDPDQDRGREGLRREGERRQHAQPPGQAQAHACGLRSARLLQARDRHAARGPHRDLRGPGLL</sequence>
<name>A0A6J4LJF5_9ACTN</name>
<accession>A0A6J4LJF5</accession>
<feature type="compositionally biased region" description="Basic and acidic residues" evidence="1">
    <location>
        <begin position="79"/>
        <end position="99"/>
    </location>
</feature>
<proteinExistence type="predicted"/>
<reference evidence="2" key="1">
    <citation type="submission" date="2020-02" db="EMBL/GenBank/DDBJ databases">
        <authorList>
            <person name="Meier V. D."/>
        </authorList>
    </citation>
    <scope>NUCLEOTIDE SEQUENCE</scope>
    <source>
        <strain evidence="2">AVDCRST_MAG07</strain>
    </source>
</reference>
<feature type="region of interest" description="Disordered" evidence="1">
    <location>
        <begin position="1"/>
        <end position="99"/>
    </location>
</feature>
<keyword evidence="2" id="KW-0689">Ribosomal protein</keyword>
<protein>
    <submittedName>
        <fullName evidence="2">LSU ribosomal protein L23p (L23Ae)</fullName>
    </submittedName>
</protein>
<dbReference type="EMBL" id="CADCUB010000090">
    <property type="protein sequence ID" value="CAA9330526.1"/>
    <property type="molecule type" value="Genomic_DNA"/>
</dbReference>
<feature type="non-terminal residue" evidence="2">
    <location>
        <position position="1"/>
    </location>
</feature>
<feature type="compositionally biased region" description="Basic and acidic residues" evidence="1">
    <location>
        <begin position="38"/>
        <end position="57"/>
    </location>
</feature>
<evidence type="ECO:0000313" key="2">
    <source>
        <dbReference type="EMBL" id="CAA9330526.1"/>
    </source>
</evidence>
<dbReference type="GO" id="GO:0005840">
    <property type="term" value="C:ribosome"/>
    <property type="evidence" value="ECO:0007669"/>
    <property type="project" value="UniProtKB-KW"/>
</dbReference>
<evidence type="ECO:0000256" key="1">
    <source>
        <dbReference type="SAM" id="MobiDB-lite"/>
    </source>
</evidence>
<feature type="non-terminal residue" evidence="2">
    <location>
        <position position="99"/>
    </location>
</feature>
<feature type="compositionally biased region" description="Low complexity" evidence="1">
    <location>
        <begin position="59"/>
        <end position="69"/>
    </location>
</feature>
<dbReference type="AlphaFoldDB" id="A0A6J4LJF5"/>
<keyword evidence="2" id="KW-0687">Ribonucleoprotein</keyword>